<dbReference type="EMBL" id="QVTE01000023">
    <property type="protein sequence ID" value="RFU69708.1"/>
    <property type="molecule type" value="Genomic_DNA"/>
</dbReference>
<sequence>MRISTWLRKSLFILISILTFGLVTPSEHLWQVDAGSSKQPKKNDIADGGQQQIFDLHDDMYNHSLGDRFERGEFISALMEGAEMNAYAKFGDRIGPRIGSEFNEVILPKIEEAINEITAQFPEKDLEHLAISEKPASGRGEKIFHIYDEHTGMDIIRFHVRLERPPQDGYWFNFHYHTYRDRFASHYELGRIYWDKNTPPLWSKTSHLS</sequence>
<proteinExistence type="predicted"/>
<name>A0A372LQC8_9BACI</name>
<gene>
    <name evidence="1" type="ORF">D0469_09015</name>
</gene>
<reference evidence="1 2" key="1">
    <citation type="submission" date="2018-08" db="EMBL/GenBank/DDBJ databases">
        <title>Bacillus chawlae sp. nov., Bacillus glennii sp. nov., and Bacillus saganii sp. nov. Isolated from the Vehicle Assembly Building at Kennedy Space Center where the Viking Spacecraft were Assembled.</title>
        <authorList>
            <person name="Seuylemezian A."/>
            <person name="Vaishampayan P."/>
        </authorList>
    </citation>
    <scope>NUCLEOTIDE SEQUENCE [LARGE SCALE GENOMIC DNA]</scope>
    <source>
        <strain evidence="1 2">V47-23a</strain>
    </source>
</reference>
<dbReference type="InterPro" id="IPR025616">
    <property type="entry name" value="YpjP"/>
</dbReference>
<dbReference type="Pfam" id="PF14005">
    <property type="entry name" value="YpjP"/>
    <property type="match status" value="1"/>
</dbReference>
<dbReference type="RefSeq" id="WP_117326426.1">
    <property type="nucleotide sequence ID" value="NZ_QVTE01000023.1"/>
</dbReference>
<dbReference type="Proteomes" id="UP000264541">
    <property type="component" value="Unassembled WGS sequence"/>
</dbReference>
<dbReference type="OrthoDB" id="2435352at2"/>
<comment type="caution">
    <text evidence="1">The sequence shown here is derived from an EMBL/GenBank/DDBJ whole genome shotgun (WGS) entry which is preliminary data.</text>
</comment>
<evidence type="ECO:0000313" key="1">
    <source>
        <dbReference type="EMBL" id="RFU69708.1"/>
    </source>
</evidence>
<protein>
    <recommendedName>
        <fullName evidence="3">YpjP-like protein</fullName>
    </recommendedName>
</protein>
<keyword evidence="2" id="KW-1185">Reference proteome</keyword>
<organism evidence="1 2">
    <name type="scientific">Peribacillus saganii</name>
    <dbReference type="NCBI Taxonomy" id="2303992"/>
    <lineage>
        <taxon>Bacteria</taxon>
        <taxon>Bacillati</taxon>
        <taxon>Bacillota</taxon>
        <taxon>Bacilli</taxon>
        <taxon>Bacillales</taxon>
        <taxon>Bacillaceae</taxon>
        <taxon>Peribacillus</taxon>
    </lineage>
</organism>
<evidence type="ECO:0000313" key="2">
    <source>
        <dbReference type="Proteomes" id="UP000264541"/>
    </source>
</evidence>
<accession>A0A372LQC8</accession>
<evidence type="ECO:0008006" key="3">
    <source>
        <dbReference type="Google" id="ProtNLM"/>
    </source>
</evidence>
<dbReference type="AlphaFoldDB" id="A0A372LQC8"/>